<organism evidence="3 4">
    <name type="scientific">Sorangium cellulosum</name>
    <name type="common">Polyangium cellulosum</name>
    <dbReference type="NCBI Taxonomy" id="56"/>
    <lineage>
        <taxon>Bacteria</taxon>
        <taxon>Pseudomonadati</taxon>
        <taxon>Myxococcota</taxon>
        <taxon>Polyangia</taxon>
        <taxon>Polyangiales</taxon>
        <taxon>Polyangiaceae</taxon>
        <taxon>Sorangium</taxon>
    </lineage>
</organism>
<reference evidence="3 4" key="1">
    <citation type="submission" date="2015-09" db="EMBL/GenBank/DDBJ databases">
        <title>Sorangium comparison.</title>
        <authorList>
            <person name="Zaburannyi N."/>
            <person name="Bunk B."/>
            <person name="Overmann J."/>
            <person name="Mueller R."/>
        </authorList>
    </citation>
    <scope>NUCLEOTIDE SEQUENCE [LARGE SCALE GENOMIC DNA]</scope>
    <source>
        <strain evidence="3 4">So ce26</strain>
    </source>
</reference>
<evidence type="ECO:0000256" key="1">
    <source>
        <dbReference type="SAM" id="MobiDB-lite"/>
    </source>
</evidence>
<gene>
    <name evidence="3" type="ORF">SOCE26_060950</name>
</gene>
<protein>
    <recommendedName>
        <fullName evidence="2">TssC1 N-terminal domain-containing protein</fullName>
    </recommendedName>
</protein>
<dbReference type="InterPro" id="IPR008312">
    <property type="entry name" value="T6SS_TssB1"/>
</dbReference>
<dbReference type="PANTHER" id="PTHR35565:SF1">
    <property type="entry name" value="TYPE VI SECRETION SYSTEM CONTRACTILE SHEATH LARGE SUBUNIT"/>
    <property type="match status" value="1"/>
</dbReference>
<dbReference type="OrthoDB" id="5523034at2"/>
<sequence>MAETIKGVLGEKFGLNVGDDAGPAERGPLLPLRVLVVADLVPRDPHNAGASPPAGSIRVDASRFDHLFTQLRPRIAIDVPSVLAGGRPARVDLSPASLKSFRPDALCAEVPLLRSLLDGRRVLDRLRDGSATAEQARAELDRLWGGSPLARDILGLLPDREGASPARPAAPAAERPAAPAQAAGADVDALLSLVDLGGGDGAAAAAAAAAAAGGPGQEPAEERRAEAGRFSQLIATVAASARPRAGQPVRPAEAIAQVERAIGAQIGAILQHPEVRRLEAAWRGLSLLVDRAKAAPGVRIEVVSARPDEAAGALARALAQTASTEPPASVAIVDVAIDGSAASLARLEEIARVAEAHALPAVVSGEAGLLGVEDLRGVERLDNKAALFRAPHRAPWRAAAARPPMRWVAIAMNRALGRLPYDKSTSRVREAAIVEQPSDEGGRVWLSPVYLVGALVAGSFRETGWPCRIAGAKGGGVLGDLPVHEVQGAYEGEEGVAIPTEAFVSTDTQRELAKSGVLLLAAAPNSDAVYVLTAPTAYVPPEKLTYEGSTAEPEERLERVSLVDQLFVARIAQFLRALTTKLAADSDPAEAQPVVEGALWTLFENAPPASIELAVKASHGEGGTQVAVTVRPRRFLGVGLDEVSLEMPLG</sequence>
<dbReference type="Pfam" id="PF05591">
    <property type="entry name" value="T6SS_VipA"/>
    <property type="match status" value="1"/>
</dbReference>
<dbReference type="InterPro" id="IPR010269">
    <property type="entry name" value="T6SS_TssC-like"/>
</dbReference>
<accession>A0A2L0EZG2</accession>
<dbReference type="RefSeq" id="WP_104983127.1">
    <property type="nucleotide sequence ID" value="NZ_CP012673.1"/>
</dbReference>
<evidence type="ECO:0000259" key="2">
    <source>
        <dbReference type="Pfam" id="PF05943"/>
    </source>
</evidence>
<name>A0A2L0EZG2_SORCE</name>
<evidence type="ECO:0000313" key="3">
    <source>
        <dbReference type="EMBL" id="AUX44629.1"/>
    </source>
</evidence>
<feature type="compositionally biased region" description="Low complexity" evidence="1">
    <location>
        <begin position="163"/>
        <end position="180"/>
    </location>
</feature>
<dbReference type="Proteomes" id="UP000238348">
    <property type="component" value="Chromosome"/>
</dbReference>
<feature type="region of interest" description="Disordered" evidence="1">
    <location>
        <begin position="160"/>
        <end position="180"/>
    </location>
</feature>
<feature type="domain" description="TssC1 N-terminal" evidence="2">
    <location>
        <begin position="253"/>
        <end position="536"/>
    </location>
</feature>
<dbReference type="EMBL" id="CP012673">
    <property type="protein sequence ID" value="AUX44629.1"/>
    <property type="molecule type" value="Genomic_DNA"/>
</dbReference>
<dbReference type="InterPro" id="IPR044031">
    <property type="entry name" value="TssC1_N"/>
</dbReference>
<evidence type="ECO:0000313" key="4">
    <source>
        <dbReference type="Proteomes" id="UP000238348"/>
    </source>
</evidence>
<dbReference type="Pfam" id="PF05943">
    <property type="entry name" value="VipB"/>
    <property type="match status" value="1"/>
</dbReference>
<dbReference type="PANTHER" id="PTHR35565">
    <property type="entry name" value="CYTOPLASMIC PROTEIN-RELATED"/>
    <property type="match status" value="1"/>
</dbReference>
<dbReference type="AlphaFoldDB" id="A0A2L0EZG2"/>
<proteinExistence type="predicted"/>